<gene>
    <name evidence="2" type="primary">cas5e</name>
    <name evidence="2" type="ORF">ACEZDE_14030</name>
</gene>
<protein>
    <submittedName>
        <fullName evidence="2">Type I-E CRISPR-associated protein Cas5/CasD</fullName>
    </submittedName>
</protein>
<keyword evidence="1" id="KW-0051">Antiviral defense</keyword>
<dbReference type="NCBIfam" id="TIGR02593">
    <property type="entry name" value="CRISPR_cas5"/>
    <property type="match status" value="1"/>
</dbReference>
<dbReference type="Pfam" id="PF09704">
    <property type="entry name" value="Cas_Cas5d"/>
    <property type="match status" value="1"/>
</dbReference>
<dbReference type="InterPro" id="IPR010147">
    <property type="entry name" value="CRISPR-assoc_prot_CasD"/>
</dbReference>
<dbReference type="InterPro" id="IPR013422">
    <property type="entry name" value="CRISPR-assoc_prot_Cas5_N"/>
</dbReference>
<dbReference type="NCBIfam" id="TIGR01868">
    <property type="entry name" value="casD_Cas5e"/>
    <property type="match status" value="1"/>
</dbReference>
<evidence type="ECO:0000256" key="1">
    <source>
        <dbReference type="ARBA" id="ARBA00023118"/>
    </source>
</evidence>
<name>A0ABV6VVT6_9ACTN</name>
<dbReference type="CDD" id="cd09645">
    <property type="entry name" value="Cas5_I-E"/>
    <property type="match status" value="1"/>
</dbReference>
<proteinExistence type="predicted"/>
<dbReference type="InterPro" id="IPR021124">
    <property type="entry name" value="CRISPR-assoc_prot_Cas5"/>
</dbReference>
<comment type="caution">
    <text evidence="2">The sequence shown here is derived from an EMBL/GenBank/DDBJ whole genome shotgun (WGS) entry which is preliminary data.</text>
</comment>
<dbReference type="EMBL" id="JBHFAB010000008">
    <property type="protein sequence ID" value="MFC1417758.1"/>
    <property type="molecule type" value="Genomic_DNA"/>
</dbReference>
<keyword evidence="3" id="KW-1185">Reference proteome</keyword>
<dbReference type="Gene3D" id="3.30.70.2660">
    <property type="match status" value="1"/>
</dbReference>
<dbReference type="RefSeq" id="WP_380536111.1">
    <property type="nucleotide sequence ID" value="NZ_JBHFAB010000008.1"/>
</dbReference>
<reference evidence="2 3" key="1">
    <citation type="submission" date="2024-09" db="EMBL/GenBank/DDBJ databases">
        <authorList>
            <person name="Lee S.D."/>
        </authorList>
    </citation>
    <scope>NUCLEOTIDE SEQUENCE [LARGE SCALE GENOMIC DNA]</scope>
    <source>
        <strain evidence="2 3">N8-3</strain>
    </source>
</reference>
<accession>A0ABV6VVT6</accession>
<sequence length="254" mass="27700">MNALILRLAGPLQSWGERSAFNTRDTAPFPTRSALIGMLAAAEGRSRYADLDHYAPLEVTVRIDRPGNRLIDFHTVGGGLPAAHTVPTSEGGHRPADAATMVTRRHYLADAAFTIALAGPDPLLERLAAALERPAWAPYLGRRSCVPDEPLLLRDNVTDPLTELRTAVPLCLARPPASGQSTVRVGFVWESPPPGLAADAQLYEVTDVPTSFAPDNRSYSARRLWRTDEDLPTDLYAGRNPAERLIDYALRQST</sequence>
<evidence type="ECO:0000313" key="2">
    <source>
        <dbReference type="EMBL" id="MFC1417758.1"/>
    </source>
</evidence>
<organism evidence="2 3">
    <name type="scientific">Streptacidiphilus cavernicola</name>
    <dbReference type="NCBI Taxonomy" id="3342716"/>
    <lineage>
        <taxon>Bacteria</taxon>
        <taxon>Bacillati</taxon>
        <taxon>Actinomycetota</taxon>
        <taxon>Actinomycetes</taxon>
        <taxon>Kitasatosporales</taxon>
        <taxon>Streptomycetaceae</taxon>
        <taxon>Streptacidiphilus</taxon>
    </lineage>
</organism>
<dbReference type="Proteomes" id="UP001592531">
    <property type="component" value="Unassembled WGS sequence"/>
</dbReference>
<evidence type="ECO:0000313" key="3">
    <source>
        <dbReference type="Proteomes" id="UP001592531"/>
    </source>
</evidence>